<organism evidence="1">
    <name type="scientific">Triatoma infestans</name>
    <name type="common">Assassin bug</name>
    <dbReference type="NCBI Taxonomy" id="30076"/>
    <lineage>
        <taxon>Eukaryota</taxon>
        <taxon>Metazoa</taxon>
        <taxon>Ecdysozoa</taxon>
        <taxon>Arthropoda</taxon>
        <taxon>Hexapoda</taxon>
        <taxon>Insecta</taxon>
        <taxon>Pterygota</taxon>
        <taxon>Neoptera</taxon>
        <taxon>Paraneoptera</taxon>
        <taxon>Hemiptera</taxon>
        <taxon>Heteroptera</taxon>
        <taxon>Panheteroptera</taxon>
        <taxon>Cimicomorpha</taxon>
        <taxon>Reduviidae</taxon>
        <taxon>Triatominae</taxon>
        <taxon>Triatoma</taxon>
    </lineage>
</organism>
<proteinExistence type="predicted"/>
<sequence>MILSDVLPPFGEDPVQTCVLIQGVSGEFMTVPIRTVYLTSDLVNGPVTVRVINSLPFPGVHLLLGNDLAGGKVLPDPVLTVNPLLNSNTDSSEEEMVGLYPSCAVTRAMVKSKKQNTINPQVD</sequence>
<accession>A0A170U8N2</accession>
<dbReference type="AlphaFoldDB" id="A0A170U8N2"/>
<reference evidence="1" key="1">
    <citation type="submission" date="2016-04" db="EMBL/GenBank/DDBJ databases">
        <authorList>
            <person name="Calderon-Fernandez G.M.Sr."/>
        </authorList>
    </citation>
    <scope>NUCLEOTIDE SEQUENCE</scope>
    <source>
        <strain evidence="1">Int1</strain>
        <tissue evidence="1">Integument</tissue>
    </source>
</reference>
<dbReference type="EMBL" id="GEMB01007762">
    <property type="protein sequence ID" value="JAR95686.1"/>
    <property type="molecule type" value="Transcribed_RNA"/>
</dbReference>
<evidence type="ECO:0000313" key="1">
    <source>
        <dbReference type="EMBL" id="JAR95686.1"/>
    </source>
</evidence>
<name>A0A170U8N2_TRIIF</name>
<reference evidence="1" key="2">
    <citation type="journal article" date="2017" name="J. Med. Entomol.">
        <title>Transcriptome Analysis of the Triatoma infestans (Hemiptera: Reduviidae) Integument.</title>
        <authorList>
            <person name="Calderon-Fernandez G.M."/>
            <person name="Moriconi D.E."/>
            <person name="Dulbecco A.B."/>
            <person name="Juarez M.P."/>
        </authorList>
    </citation>
    <scope>NUCLEOTIDE SEQUENCE</scope>
    <source>
        <strain evidence="1">Int1</strain>
        <tissue evidence="1">Integument</tissue>
    </source>
</reference>
<protein>
    <submittedName>
        <fullName evidence="1">Uncharacterized protein</fullName>
    </submittedName>
</protein>